<dbReference type="Pfam" id="PF07817">
    <property type="entry name" value="GLE1"/>
    <property type="match status" value="1"/>
</dbReference>
<gene>
    <name evidence="13" type="ORF">KVV02_002513</name>
</gene>
<evidence type="ECO:0000256" key="2">
    <source>
        <dbReference type="ARBA" id="ARBA00010190"/>
    </source>
</evidence>
<dbReference type="InterPro" id="IPR028923">
    <property type="entry name" value="SAICAR_synt/ADE2_N"/>
</dbReference>
<evidence type="ECO:0000256" key="3">
    <source>
        <dbReference type="ARBA" id="ARBA00012217"/>
    </source>
</evidence>
<dbReference type="GO" id="GO:0005524">
    <property type="term" value="F:ATP binding"/>
    <property type="evidence" value="ECO:0007669"/>
    <property type="project" value="UniProtKB-KW"/>
</dbReference>
<dbReference type="GO" id="GO:0004639">
    <property type="term" value="F:phosphoribosylaminoimidazolesuccinocarboxamide synthase activity"/>
    <property type="evidence" value="ECO:0007669"/>
    <property type="project" value="UniProtKB-EC"/>
</dbReference>
<feature type="compositionally biased region" description="Polar residues" evidence="11">
    <location>
        <begin position="363"/>
        <end position="382"/>
    </location>
</feature>
<dbReference type="InterPro" id="IPR001636">
    <property type="entry name" value="SAICAR_synth"/>
</dbReference>
<dbReference type="Gene3D" id="3.30.470.20">
    <property type="entry name" value="ATP-grasp fold, B domain"/>
    <property type="match status" value="1"/>
</dbReference>
<reference evidence="13" key="1">
    <citation type="submission" date="2021-07" db="EMBL/GenBank/DDBJ databases">
        <title>Draft genome of Mortierella alpina, strain LL118, isolated from an aspen leaf litter sample.</title>
        <authorList>
            <person name="Yang S."/>
            <person name="Vinatzer B.A."/>
        </authorList>
    </citation>
    <scope>NUCLEOTIDE SEQUENCE</scope>
    <source>
        <strain evidence="13">LL118</strain>
    </source>
</reference>
<dbReference type="GO" id="GO:0005737">
    <property type="term" value="C:cytoplasm"/>
    <property type="evidence" value="ECO:0007669"/>
    <property type="project" value="TreeGrafter"/>
</dbReference>
<sequence length="908" mass="101774">MAAVVTTTCPDLELIARGKVRDLYRVDANSLLFVATDRISAYDVIMNNVCGFENEPSSSITSGHSHGITNKGKLLTEISIFWFSFLKDVLPNHLITANFEEMPAKVQQYRNQLEGRSMLVKSLRVLPIESIVRGYITGSAWSEYKKKGTVCDIALPEGMQESQAFPEPLWTPSTKAEIGDHDENIHPSKAAGIIGEKHATDMARISIELYTKARDYALERGIIIADTKFEFGVDENDTLYLIDEVLTPDSSRFWPAAAYKIGTGQNSFDKQYLRNYLDSIGFDRGAGITLPEDVIVNTMAKDDDPELAQLRLSRGTRGSYGHGIEDVDLTRSQLSRRPLSQSPSIYYQNVGLASTVRAKHRTGSSAAMNSINSSHRATNNGSSDRRRTSVKSGYGLADFSSDEDSESDSDDDYSGSDKENGTTPAGTGLGKDCRTIDPNSPAHYVAHITGRMDPWELKMQKLQESGKELAPVIADKITKDFNSIAKKPPAAQLSWTGDNDDIVQKLRNMTMETEAIKEKRRKETEALNQAMDNEFAVCLARIKEEREAAIRIREESIRKANLEKERLAKEAEEKKRAEIAAKEAKEKKAQQEAAEMAKKAAAAAAAAASSSSSTFVSDTAEAEWQHYTNIVLHLRTVVKPGIVGNRDLKKICFEARREIVPFIGQLFNKREQVMRVAMDIDRVFKRMKQSHGENAYNWLMNETGKKFLEQIENEALVKSAPAFPVAHVAVLLFTNHPRFLDVLMARFVKKCPYVIPKYFAHDQTESTEHYFKKLGYKHSDGGWEKEDKYNARQCAIFTLYCAILQTTAIQGQNAYPLSHGWTWMARIVNMPPWPITPSLINVFLEVCGDKYIRTYGNQARKVIQLLVRDFIPLMPKKGVAGTTRLKTQLEGLLKDGYLPPAEGREFDR</sequence>
<evidence type="ECO:0000256" key="10">
    <source>
        <dbReference type="SAM" id="Coils"/>
    </source>
</evidence>
<feature type="compositionally biased region" description="Acidic residues" evidence="11">
    <location>
        <begin position="400"/>
        <end position="414"/>
    </location>
</feature>
<dbReference type="PANTHER" id="PTHR43700:SF1">
    <property type="entry name" value="PHOSPHORIBOSYLAMINOIMIDAZOLE-SUCCINOCARBOXAMIDE SYNTHASE"/>
    <property type="match status" value="1"/>
</dbReference>
<dbReference type="InterPro" id="IPR018236">
    <property type="entry name" value="SAICAR_synthetase_CS"/>
</dbReference>
<evidence type="ECO:0000256" key="5">
    <source>
        <dbReference type="ARBA" id="ARBA00022598"/>
    </source>
</evidence>
<evidence type="ECO:0000256" key="9">
    <source>
        <dbReference type="ARBA" id="ARBA00030409"/>
    </source>
</evidence>
<dbReference type="PROSITE" id="PS01057">
    <property type="entry name" value="SAICAR_SYNTHETASE_1"/>
    <property type="match status" value="1"/>
</dbReference>
<dbReference type="EC" id="6.3.2.6" evidence="3"/>
<evidence type="ECO:0000313" key="13">
    <source>
        <dbReference type="EMBL" id="KAG9324735.1"/>
    </source>
</evidence>
<dbReference type="PANTHER" id="PTHR43700">
    <property type="entry name" value="PHOSPHORIBOSYLAMINOIMIDAZOLE-SUCCINOCARBOXAMIDE SYNTHASE"/>
    <property type="match status" value="1"/>
</dbReference>
<evidence type="ECO:0000256" key="4">
    <source>
        <dbReference type="ARBA" id="ARBA00016460"/>
    </source>
</evidence>
<dbReference type="GO" id="GO:0006189">
    <property type="term" value="P:'de novo' IMP biosynthetic process"/>
    <property type="evidence" value="ECO:0007669"/>
    <property type="project" value="TreeGrafter"/>
</dbReference>
<dbReference type="NCBIfam" id="TIGR00081">
    <property type="entry name" value="purC"/>
    <property type="match status" value="1"/>
</dbReference>
<protein>
    <recommendedName>
        <fullName evidence="4">Phosphoribosylaminoimidazole-succinocarboxamide synthase</fullName>
        <ecNumber evidence="3">6.3.2.6</ecNumber>
    </recommendedName>
    <alternativeName>
        <fullName evidence="9">SAICAR synthetase</fullName>
    </alternativeName>
</protein>
<name>A0A9P8A8G5_MORAP</name>
<dbReference type="InterPro" id="IPR012476">
    <property type="entry name" value="GLE1"/>
</dbReference>
<comment type="pathway">
    <text evidence="1">Purine metabolism; IMP biosynthesis via de novo pathway; 5-amino-1-(5-phospho-D-ribosyl)imidazole-4-carboxamide from 5-amino-1-(5-phospho-D-ribosyl)imidazole-4-carboxylate: step 1/2.</text>
</comment>
<evidence type="ECO:0000256" key="8">
    <source>
        <dbReference type="ARBA" id="ARBA00022840"/>
    </source>
</evidence>
<dbReference type="EMBL" id="JAIFTL010000058">
    <property type="protein sequence ID" value="KAG9324735.1"/>
    <property type="molecule type" value="Genomic_DNA"/>
</dbReference>
<feature type="domain" description="SAICAR synthetase/ADE2 N-terminal" evidence="12">
    <location>
        <begin position="15"/>
        <end position="279"/>
    </location>
</feature>
<dbReference type="CDD" id="cd01414">
    <property type="entry name" value="SAICAR_synt_Sc"/>
    <property type="match status" value="1"/>
</dbReference>
<evidence type="ECO:0000256" key="1">
    <source>
        <dbReference type="ARBA" id="ARBA00004672"/>
    </source>
</evidence>
<dbReference type="NCBIfam" id="NF010568">
    <property type="entry name" value="PRK13961.1"/>
    <property type="match status" value="1"/>
</dbReference>
<dbReference type="Gene3D" id="3.30.200.20">
    <property type="entry name" value="Phosphorylase Kinase, domain 1"/>
    <property type="match status" value="1"/>
</dbReference>
<dbReference type="AlphaFoldDB" id="A0A9P8A8G5"/>
<dbReference type="HAMAP" id="MF_00137">
    <property type="entry name" value="SAICAR_synth"/>
    <property type="match status" value="1"/>
</dbReference>
<accession>A0A9P8A8G5</accession>
<feature type="coiled-coil region" evidence="10">
    <location>
        <begin position="550"/>
        <end position="599"/>
    </location>
</feature>
<dbReference type="Pfam" id="PF01259">
    <property type="entry name" value="SAICAR_synt"/>
    <property type="match status" value="1"/>
</dbReference>
<keyword evidence="7" id="KW-0658">Purine biosynthesis</keyword>
<comment type="similarity">
    <text evidence="2">Belongs to the SAICAR synthetase family.</text>
</comment>
<dbReference type="PROSITE" id="PS01058">
    <property type="entry name" value="SAICAR_SYNTHETASE_2"/>
    <property type="match status" value="1"/>
</dbReference>
<evidence type="ECO:0000256" key="6">
    <source>
        <dbReference type="ARBA" id="ARBA00022741"/>
    </source>
</evidence>
<keyword evidence="10" id="KW-0175">Coiled coil</keyword>
<dbReference type="FunFam" id="3.30.470.20:FF:000015">
    <property type="entry name" value="Phosphoribosylaminoimidazole-succinocarboxamide synthase"/>
    <property type="match status" value="1"/>
</dbReference>
<proteinExistence type="inferred from homology"/>
<keyword evidence="8" id="KW-0067">ATP-binding</keyword>
<evidence type="ECO:0000256" key="7">
    <source>
        <dbReference type="ARBA" id="ARBA00022755"/>
    </source>
</evidence>
<keyword evidence="6" id="KW-0547">Nucleotide-binding</keyword>
<evidence type="ECO:0000313" key="14">
    <source>
        <dbReference type="Proteomes" id="UP000717515"/>
    </source>
</evidence>
<comment type="caution">
    <text evidence="13">The sequence shown here is derived from an EMBL/GenBank/DDBJ whole genome shotgun (WGS) entry which is preliminary data.</text>
</comment>
<dbReference type="GO" id="GO:0005643">
    <property type="term" value="C:nuclear pore"/>
    <property type="evidence" value="ECO:0007669"/>
    <property type="project" value="InterPro"/>
</dbReference>
<organism evidence="13 14">
    <name type="scientific">Mortierella alpina</name>
    <name type="common">Oleaginous fungus</name>
    <name type="synonym">Mortierella renispora</name>
    <dbReference type="NCBI Taxonomy" id="64518"/>
    <lineage>
        <taxon>Eukaryota</taxon>
        <taxon>Fungi</taxon>
        <taxon>Fungi incertae sedis</taxon>
        <taxon>Mucoromycota</taxon>
        <taxon>Mortierellomycotina</taxon>
        <taxon>Mortierellomycetes</taxon>
        <taxon>Mortierellales</taxon>
        <taxon>Mortierellaceae</taxon>
        <taxon>Mortierella</taxon>
    </lineage>
</organism>
<dbReference type="GO" id="GO:0016973">
    <property type="term" value="P:poly(A)+ mRNA export from nucleus"/>
    <property type="evidence" value="ECO:0007669"/>
    <property type="project" value="InterPro"/>
</dbReference>
<evidence type="ECO:0000256" key="11">
    <source>
        <dbReference type="SAM" id="MobiDB-lite"/>
    </source>
</evidence>
<dbReference type="Gene3D" id="1.25.40.510">
    <property type="entry name" value="GLE1-like"/>
    <property type="match status" value="1"/>
</dbReference>
<feature type="region of interest" description="Disordered" evidence="11">
    <location>
        <begin position="359"/>
        <end position="435"/>
    </location>
</feature>
<keyword evidence="5" id="KW-0436">Ligase</keyword>
<dbReference type="InterPro" id="IPR038506">
    <property type="entry name" value="GLE1-like_sf"/>
</dbReference>
<dbReference type="SUPFAM" id="SSF56104">
    <property type="entry name" value="SAICAR synthase-like"/>
    <property type="match status" value="1"/>
</dbReference>
<evidence type="ECO:0000259" key="12">
    <source>
        <dbReference type="Pfam" id="PF01259"/>
    </source>
</evidence>
<dbReference type="Proteomes" id="UP000717515">
    <property type="component" value="Unassembled WGS sequence"/>
</dbReference>